<dbReference type="InterPro" id="IPR006196">
    <property type="entry name" value="RNA-binding_domain_S1_IF1"/>
</dbReference>
<dbReference type="InterPro" id="IPR001253">
    <property type="entry name" value="TIF_eIF-1A"/>
</dbReference>
<reference evidence="9 10" key="1">
    <citation type="submission" date="2018-12" db="EMBL/GenBank/DDBJ databases">
        <title>The complete genome of the methanogenic archaea of the candidate phylum Verstraetearchaeota, obtained from the metagenome of underground thermal water.</title>
        <authorList>
            <person name="Kadnikov V.V."/>
            <person name="Mardanov A.V."/>
            <person name="Beletsky A.V."/>
            <person name="Karnachuk O.V."/>
            <person name="Ravin N.V."/>
        </authorList>
    </citation>
    <scope>NUCLEOTIDE SEQUENCE [LARGE SCALE GENOMIC DNA]</scope>
    <source>
        <strain evidence="9">Ch88</strain>
    </source>
</reference>
<dbReference type="PROSITE" id="PS01262">
    <property type="entry name" value="IF1A"/>
    <property type="match status" value="1"/>
</dbReference>
<evidence type="ECO:0000256" key="1">
    <source>
        <dbReference type="ARBA" id="ARBA00007392"/>
    </source>
</evidence>
<evidence type="ECO:0000313" key="9">
    <source>
        <dbReference type="EMBL" id="RWX72792.1"/>
    </source>
</evidence>
<evidence type="ECO:0000259" key="8">
    <source>
        <dbReference type="PROSITE" id="PS50832"/>
    </source>
</evidence>
<dbReference type="EMBL" id="RXGA01000004">
    <property type="protein sequence ID" value="RWX72792.1"/>
    <property type="molecule type" value="Genomic_DNA"/>
</dbReference>
<dbReference type="NCBIfam" id="NF003084">
    <property type="entry name" value="PRK04012.1-3"/>
    <property type="match status" value="1"/>
</dbReference>
<dbReference type="NCBIfam" id="TIGR00523">
    <property type="entry name" value="eIF-1A"/>
    <property type="match status" value="1"/>
</dbReference>
<dbReference type="SMART" id="SM00652">
    <property type="entry name" value="eIF1a"/>
    <property type="match status" value="1"/>
</dbReference>
<sequence>MSDREAPSRSLMLPSEGELVGVVTQLLGFDRVKVKCSDGKTRICRIPGKMKKKIWLRLNDIVLVAPWDFQSDQKGDIVWRYDRGDMRELKARGYLDMLV</sequence>
<dbReference type="GO" id="GO:0003743">
    <property type="term" value="F:translation initiation factor activity"/>
    <property type="evidence" value="ECO:0007669"/>
    <property type="project" value="UniProtKB-UniRule"/>
</dbReference>
<feature type="domain" description="S1-like" evidence="8">
    <location>
        <begin position="7"/>
        <end position="82"/>
    </location>
</feature>
<dbReference type="InterPro" id="IPR012340">
    <property type="entry name" value="NA-bd_OB-fold"/>
</dbReference>
<gene>
    <name evidence="5" type="primary">eif1a</name>
    <name evidence="9" type="ORF">Metus_1651</name>
</gene>
<proteinExistence type="inferred from homology"/>
<name>A0A3S3VED8_METS7</name>
<protein>
    <recommendedName>
        <fullName evidence="5">Translation initiation factor 1A</fullName>
        <shortName evidence="5">aIF-1A</shortName>
    </recommendedName>
</protein>
<comment type="similarity">
    <text evidence="1 5 6">Belongs to the eIF-1A family.</text>
</comment>
<dbReference type="PANTHER" id="PTHR21668">
    <property type="entry name" value="EIF-1A"/>
    <property type="match status" value="1"/>
</dbReference>
<keyword evidence="2 5" id="KW-0396">Initiation factor</keyword>
<dbReference type="InterPro" id="IPR018104">
    <property type="entry name" value="TIF_eIF-1A_CS"/>
</dbReference>
<dbReference type="HAMAP" id="MF_00216">
    <property type="entry name" value="aIF_1A"/>
    <property type="match status" value="1"/>
</dbReference>
<organism evidence="9 10">
    <name type="scientific">Methanosuratincola subterraneus</name>
    <dbReference type="NCBI Taxonomy" id="2593994"/>
    <lineage>
        <taxon>Archaea</taxon>
        <taxon>Thermoproteota</taxon>
        <taxon>Methanosuratincolia</taxon>
        <taxon>Candidatus Methanomethylicales</taxon>
        <taxon>Candidatus Methanomethylicaceae</taxon>
        <taxon>Candidatus Methanosuratincola (ex Vanwonterghem et al. 2016)</taxon>
    </lineage>
</organism>
<dbReference type="PROSITE" id="PS50832">
    <property type="entry name" value="S1_IF1_TYPE"/>
    <property type="match status" value="1"/>
</dbReference>
<dbReference type="AlphaFoldDB" id="A0A3S3VED8"/>
<keyword evidence="3 5" id="KW-0648">Protein biosynthesis</keyword>
<comment type="caution">
    <text evidence="9">The sequence shown here is derived from an EMBL/GenBank/DDBJ whole genome shotgun (WGS) entry which is preliminary data.</text>
</comment>
<dbReference type="SUPFAM" id="SSF50249">
    <property type="entry name" value="Nucleic acid-binding proteins"/>
    <property type="match status" value="1"/>
</dbReference>
<evidence type="ECO:0000256" key="6">
    <source>
        <dbReference type="RuleBase" id="RU004364"/>
    </source>
</evidence>
<accession>A0A3S3VED8</accession>
<dbReference type="NCBIfam" id="NF003082">
    <property type="entry name" value="PRK04012.1-1"/>
    <property type="match status" value="1"/>
</dbReference>
<dbReference type="CDD" id="cd05793">
    <property type="entry name" value="S1_IF1A"/>
    <property type="match status" value="1"/>
</dbReference>
<evidence type="ECO:0000256" key="5">
    <source>
        <dbReference type="HAMAP-Rule" id="MF_00216"/>
    </source>
</evidence>
<dbReference type="Pfam" id="PF01176">
    <property type="entry name" value="eIF-1a"/>
    <property type="match status" value="1"/>
</dbReference>
<evidence type="ECO:0000313" key="10">
    <source>
        <dbReference type="Proteomes" id="UP000288215"/>
    </source>
</evidence>
<evidence type="ECO:0000256" key="4">
    <source>
        <dbReference type="ARBA" id="ARBA00025502"/>
    </source>
</evidence>
<dbReference type="GO" id="GO:0003723">
    <property type="term" value="F:RNA binding"/>
    <property type="evidence" value="ECO:0007669"/>
    <property type="project" value="InterPro"/>
</dbReference>
<evidence type="ECO:0000256" key="3">
    <source>
        <dbReference type="ARBA" id="ARBA00022917"/>
    </source>
</evidence>
<dbReference type="NCBIfam" id="NF003085">
    <property type="entry name" value="PRK04012.1-5"/>
    <property type="match status" value="1"/>
</dbReference>
<comment type="function">
    <text evidence="4 5 7">Seems to be required for maximal rate of protein biosynthesis. Enhances ribosome dissociation into subunits and stabilizes the binding of the initiator Met-tRNA(I) to 40 S ribosomal subunits.</text>
</comment>
<dbReference type="Gene3D" id="2.40.50.140">
    <property type="entry name" value="Nucleic acid-binding proteins"/>
    <property type="match status" value="1"/>
</dbReference>
<evidence type="ECO:0000256" key="7">
    <source>
        <dbReference type="RuleBase" id="RU004365"/>
    </source>
</evidence>
<dbReference type="Proteomes" id="UP000288215">
    <property type="component" value="Unassembled WGS sequence"/>
</dbReference>
<evidence type="ECO:0000256" key="2">
    <source>
        <dbReference type="ARBA" id="ARBA00022540"/>
    </source>
</evidence>